<gene>
    <name evidence="1" type="ORF">SDC9_153960</name>
</gene>
<name>A0A645F270_9ZZZZ</name>
<evidence type="ECO:0000313" key="1">
    <source>
        <dbReference type="EMBL" id="MPN06704.1"/>
    </source>
</evidence>
<reference evidence="1" key="1">
    <citation type="submission" date="2019-08" db="EMBL/GenBank/DDBJ databases">
        <authorList>
            <person name="Kucharzyk K."/>
            <person name="Murdoch R.W."/>
            <person name="Higgins S."/>
            <person name="Loffler F."/>
        </authorList>
    </citation>
    <scope>NUCLEOTIDE SEQUENCE</scope>
</reference>
<dbReference type="EMBL" id="VSSQ01052633">
    <property type="protein sequence ID" value="MPN06704.1"/>
    <property type="molecule type" value="Genomic_DNA"/>
</dbReference>
<protein>
    <submittedName>
        <fullName evidence="1">Uncharacterized protein</fullName>
    </submittedName>
</protein>
<comment type="caution">
    <text evidence="1">The sequence shown here is derived from an EMBL/GenBank/DDBJ whole genome shotgun (WGS) entry which is preliminary data.</text>
</comment>
<accession>A0A645F270</accession>
<organism evidence="1">
    <name type="scientific">bioreactor metagenome</name>
    <dbReference type="NCBI Taxonomy" id="1076179"/>
    <lineage>
        <taxon>unclassified sequences</taxon>
        <taxon>metagenomes</taxon>
        <taxon>ecological metagenomes</taxon>
    </lineage>
</organism>
<sequence length="156" mass="17492">MAQNLISASLTEQDVVEVTQSLNTVKTKLHFLSTLQKGDVKSLVKVGNAYYLPFLDKIHQVVETHPEILSAVFDKEEFMKDYELFSKLRPVYNLMNELAEGLQKTFTAVGSDTLVAALDVYASVKQNKDKVPGLSVMNDELATFFKKAKSQTDDQK</sequence>
<dbReference type="AlphaFoldDB" id="A0A645F270"/>
<proteinExistence type="predicted"/>